<accession>A0A371G6N9</accession>
<organism evidence="2 3">
    <name type="scientific">Mucuna pruriens</name>
    <name type="common">Velvet bean</name>
    <name type="synonym">Dolichos pruriens</name>
    <dbReference type="NCBI Taxonomy" id="157652"/>
    <lineage>
        <taxon>Eukaryota</taxon>
        <taxon>Viridiplantae</taxon>
        <taxon>Streptophyta</taxon>
        <taxon>Embryophyta</taxon>
        <taxon>Tracheophyta</taxon>
        <taxon>Spermatophyta</taxon>
        <taxon>Magnoliopsida</taxon>
        <taxon>eudicotyledons</taxon>
        <taxon>Gunneridae</taxon>
        <taxon>Pentapetalae</taxon>
        <taxon>rosids</taxon>
        <taxon>fabids</taxon>
        <taxon>Fabales</taxon>
        <taxon>Fabaceae</taxon>
        <taxon>Papilionoideae</taxon>
        <taxon>50 kb inversion clade</taxon>
        <taxon>NPAAA clade</taxon>
        <taxon>indigoferoid/millettioid clade</taxon>
        <taxon>Phaseoleae</taxon>
        <taxon>Mucuna</taxon>
    </lineage>
</organism>
<evidence type="ECO:0000313" key="3">
    <source>
        <dbReference type="Proteomes" id="UP000257109"/>
    </source>
</evidence>
<sequence length="70" mass="7836">MVYGMGKPIYPEGCLGTEIKGKQPVIAIHKKVPVLLHNEKAIAESMVILEYIDDVTNLRFSSKFIHGETH</sequence>
<dbReference type="PROSITE" id="PS50404">
    <property type="entry name" value="GST_NTER"/>
    <property type="match status" value="1"/>
</dbReference>
<dbReference type="GO" id="GO:0016740">
    <property type="term" value="F:transferase activity"/>
    <property type="evidence" value="ECO:0007669"/>
    <property type="project" value="UniProtKB-KW"/>
</dbReference>
<feature type="domain" description="GST N-terminal" evidence="1">
    <location>
        <begin position="1"/>
        <end position="60"/>
    </location>
</feature>
<evidence type="ECO:0000259" key="1">
    <source>
        <dbReference type="PROSITE" id="PS50404"/>
    </source>
</evidence>
<dbReference type="Gene3D" id="3.40.30.10">
    <property type="entry name" value="Glutaredoxin"/>
    <property type="match status" value="1"/>
</dbReference>
<dbReference type="InterPro" id="IPR036249">
    <property type="entry name" value="Thioredoxin-like_sf"/>
</dbReference>
<dbReference type="AlphaFoldDB" id="A0A371G6N9"/>
<feature type="non-terminal residue" evidence="2">
    <location>
        <position position="1"/>
    </location>
</feature>
<gene>
    <name evidence="2" type="primary">PRP1</name>
    <name evidence="2" type="ORF">CR513_32466</name>
</gene>
<dbReference type="SUPFAM" id="SSF52833">
    <property type="entry name" value="Thioredoxin-like"/>
    <property type="match status" value="1"/>
</dbReference>
<comment type="caution">
    <text evidence="2">The sequence shown here is derived from an EMBL/GenBank/DDBJ whole genome shotgun (WGS) entry which is preliminary data.</text>
</comment>
<evidence type="ECO:0000313" key="2">
    <source>
        <dbReference type="EMBL" id="RDX86228.1"/>
    </source>
</evidence>
<dbReference type="Pfam" id="PF02798">
    <property type="entry name" value="GST_N"/>
    <property type="match status" value="1"/>
</dbReference>
<protein>
    <submittedName>
        <fullName evidence="2">Glutathione S-transferase</fullName>
    </submittedName>
</protein>
<dbReference type="EMBL" id="QJKJ01006577">
    <property type="protein sequence ID" value="RDX86228.1"/>
    <property type="molecule type" value="Genomic_DNA"/>
</dbReference>
<keyword evidence="3" id="KW-1185">Reference proteome</keyword>
<dbReference type="InterPro" id="IPR004045">
    <property type="entry name" value="Glutathione_S-Trfase_N"/>
</dbReference>
<reference evidence="2" key="1">
    <citation type="submission" date="2018-05" db="EMBL/GenBank/DDBJ databases">
        <title>Draft genome of Mucuna pruriens seed.</title>
        <authorList>
            <person name="Nnadi N.E."/>
            <person name="Vos R."/>
            <person name="Hasami M.H."/>
            <person name="Devisetty U.K."/>
            <person name="Aguiy J.C."/>
        </authorList>
    </citation>
    <scope>NUCLEOTIDE SEQUENCE [LARGE SCALE GENOMIC DNA]</scope>
    <source>
        <strain evidence="2">JCA_2017</strain>
    </source>
</reference>
<dbReference type="Proteomes" id="UP000257109">
    <property type="component" value="Unassembled WGS sequence"/>
</dbReference>
<proteinExistence type="predicted"/>
<name>A0A371G6N9_MUCPR</name>